<organism evidence="1 2">
    <name type="scientific">Candidatus Brachybacterium merdavium</name>
    <dbReference type="NCBI Taxonomy" id="2838513"/>
    <lineage>
        <taxon>Bacteria</taxon>
        <taxon>Bacillati</taxon>
        <taxon>Actinomycetota</taxon>
        <taxon>Actinomycetes</taxon>
        <taxon>Micrococcales</taxon>
        <taxon>Dermabacteraceae</taxon>
        <taxon>Brachybacterium</taxon>
    </lineage>
</organism>
<protein>
    <submittedName>
        <fullName evidence="1">Uncharacterized protein</fullName>
    </submittedName>
</protein>
<name>A0A9D2LB20_9MICO</name>
<sequence length="104" mass="11269">MSSTPQQRVHEATRRLLDLLETGDSISAEAIELRAELAEATAAAGHLDDAVYQADELFKDVQRVHGPDHAAVDRCRRSAAVIESLARARLADAPDHQVKPDSSS</sequence>
<gene>
    <name evidence="1" type="ORF">H9786_02270</name>
</gene>
<comment type="caution">
    <text evidence="1">The sequence shown here is derived from an EMBL/GenBank/DDBJ whole genome shotgun (WGS) entry which is preliminary data.</text>
</comment>
<evidence type="ECO:0000313" key="1">
    <source>
        <dbReference type="EMBL" id="HJB09347.1"/>
    </source>
</evidence>
<dbReference type="EMBL" id="DWZH01000017">
    <property type="protein sequence ID" value="HJB09347.1"/>
    <property type="molecule type" value="Genomic_DNA"/>
</dbReference>
<accession>A0A9D2LB20</accession>
<reference evidence="1" key="1">
    <citation type="journal article" date="2021" name="PeerJ">
        <title>Extensive microbial diversity within the chicken gut microbiome revealed by metagenomics and culture.</title>
        <authorList>
            <person name="Gilroy R."/>
            <person name="Ravi A."/>
            <person name="Getino M."/>
            <person name="Pursley I."/>
            <person name="Horton D.L."/>
            <person name="Alikhan N.F."/>
            <person name="Baker D."/>
            <person name="Gharbi K."/>
            <person name="Hall N."/>
            <person name="Watson M."/>
            <person name="Adriaenssens E.M."/>
            <person name="Foster-Nyarko E."/>
            <person name="Jarju S."/>
            <person name="Secka A."/>
            <person name="Antonio M."/>
            <person name="Oren A."/>
            <person name="Chaudhuri R.R."/>
            <person name="La Ragione R."/>
            <person name="Hildebrand F."/>
            <person name="Pallen M.J."/>
        </authorList>
    </citation>
    <scope>NUCLEOTIDE SEQUENCE</scope>
    <source>
        <strain evidence="1">ChiHjej13B12-24818</strain>
    </source>
</reference>
<evidence type="ECO:0000313" key="2">
    <source>
        <dbReference type="Proteomes" id="UP000823823"/>
    </source>
</evidence>
<dbReference type="AlphaFoldDB" id="A0A9D2LB20"/>
<reference evidence="1" key="2">
    <citation type="submission" date="2021-04" db="EMBL/GenBank/DDBJ databases">
        <authorList>
            <person name="Gilroy R."/>
        </authorList>
    </citation>
    <scope>NUCLEOTIDE SEQUENCE</scope>
    <source>
        <strain evidence="1">ChiHjej13B12-24818</strain>
    </source>
</reference>
<proteinExistence type="predicted"/>
<dbReference type="Proteomes" id="UP000823823">
    <property type="component" value="Unassembled WGS sequence"/>
</dbReference>